<feature type="region of interest" description="Disordered" evidence="3">
    <location>
        <begin position="304"/>
        <end position="331"/>
    </location>
</feature>
<dbReference type="Pfam" id="PF02615">
    <property type="entry name" value="Ldh_2"/>
    <property type="match status" value="1"/>
</dbReference>
<dbReference type="Gene3D" id="3.30.1370.60">
    <property type="entry name" value="Hypothetical oxidoreductase yiak, domain 2"/>
    <property type="match status" value="1"/>
</dbReference>
<feature type="compositionally biased region" description="Basic and acidic residues" evidence="3">
    <location>
        <begin position="304"/>
        <end position="315"/>
    </location>
</feature>
<dbReference type="AlphaFoldDB" id="A0A2P7S2L2"/>
<comment type="caution">
    <text evidence="4">The sequence shown here is derived from an EMBL/GenBank/DDBJ whole genome shotgun (WGS) entry which is preliminary data.</text>
</comment>
<evidence type="ECO:0000313" key="4">
    <source>
        <dbReference type="EMBL" id="PSJ56720.1"/>
    </source>
</evidence>
<proteinExistence type="inferred from homology"/>
<keyword evidence="2" id="KW-0560">Oxidoreductase</keyword>
<dbReference type="InterPro" id="IPR043144">
    <property type="entry name" value="Mal/L-sulf/L-lact_DH-like_ah"/>
</dbReference>
<comment type="similarity">
    <text evidence="1">Belongs to the LDH2/MDH2 oxidoreductase family.</text>
</comment>
<evidence type="ECO:0000256" key="2">
    <source>
        <dbReference type="ARBA" id="ARBA00023002"/>
    </source>
</evidence>
<dbReference type="RefSeq" id="WP_106773914.1">
    <property type="nucleotide sequence ID" value="NZ_PXYK01000020.1"/>
</dbReference>
<dbReference type="OrthoDB" id="9811519at2"/>
<protein>
    <submittedName>
        <fullName evidence="4">Dehydrogenase</fullName>
    </submittedName>
</protein>
<dbReference type="Gene3D" id="1.10.1530.10">
    <property type="match status" value="1"/>
</dbReference>
<dbReference type="SUPFAM" id="SSF89733">
    <property type="entry name" value="L-sulfolactate dehydrogenase-like"/>
    <property type="match status" value="1"/>
</dbReference>
<keyword evidence="5" id="KW-1185">Reference proteome</keyword>
<evidence type="ECO:0000313" key="5">
    <source>
        <dbReference type="Proteomes" id="UP000241229"/>
    </source>
</evidence>
<dbReference type="PANTHER" id="PTHR11091">
    <property type="entry name" value="OXIDOREDUCTASE-RELATED"/>
    <property type="match status" value="1"/>
</dbReference>
<dbReference type="InterPro" id="IPR003767">
    <property type="entry name" value="Malate/L-lactate_DH-like"/>
</dbReference>
<sequence length="370" mass="38296">MAAVTAAEIERTARAALVRAGTLPENAAPVARAIARAEAEGNFVCGLFYLPIFCAHLACGKVDGKTVPAIERAGAAIRVDARHGFAHPAIETGLPHLAEAARQFGIAALAVRNSYNCLALAHHVTPLAERGLIGLCVANAPASVAPPGARAPLFGTNPLAFAVPAPDGPIVADQSMSAVTKTEMVMRRDRGEPIPLGWAQDRTGAPTTDAAEGLLGSLLPSGGQKGANIALLVEILAAALTGSKLGVEASMFGDDKGGPPGTGQFILAIDPARFGNDGFAESLARLAERFADAGVRLPGRGRAARTDWGETERGRSATFAEQSSLRERAKSPAYRRSSLRCGWPSARGSSKRFCAPALRLAHTMTASVAT</sequence>
<dbReference type="EMBL" id="PXYK01000020">
    <property type="protein sequence ID" value="PSJ56720.1"/>
    <property type="molecule type" value="Genomic_DNA"/>
</dbReference>
<dbReference type="GO" id="GO:0016491">
    <property type="term" value="F:oxidoreductase activity"/>
    <property type="evidence" value="ECO:0007669"/>
    <property type="project" value="UniProtKB-KW"/>
</dbReference>
<dbReference type="InterPro" id="IPR036111">
    <property type="entry name" value="Mal/L-sulfo/L-lacto_DH-like_sf"/>
</dbReference>
<evidence type="ECO:0000256" key="3">
    <source>
        <dbReference type="SAM" id="MobiDB-lite"/>
    </source>
</evidence>
<dbReference type="Proteomes" id="UP000241229">
    <property type="component" value="Unassembled WGS sequence"/>
</dbReference>
<dbReference type="PANTHER" id="PTHR11091:SF0">
    <property type="entry name" value="MALATE DEHYDROGENASE"/>
    <property type="match status" value="1"/>
</dbReference>
<dbReference type="InterPro" id="IPR043143">
    <property type="entry name" value="Mal/L-sulf/L-lact_DH-like_NADP"/>
</dbReference>
<reference evidence="4 5" key="1">
    <citation type="submission" date="2018-03" db="EMBL/GenBank/DDBJ databases">
        <title>The draft genome of Mesorhizobium sp. 6GN-30.</title>
        <authorList>
            <person name="Liu L."/>
            <person name="Li L."/>
            <person name="Wang T."/>
            <person name="Zhang X."/>
            <person name="Liang L."/>
        </authorList>
    </citation>
    <scope>NUCLEOTIDE SEQUENCE [LARGE SCALE GENOMIC DNA]</scope>
    <source>
        <strain evidence="4 5">6GN30</strain>
    </source>
</reference>
<organism evidence="4 5">
    <name type="scientific">Kumtagia ephedrae</name>
    <dbReference type="NCBI Taxonomy" id="2116701"/>
    <lineage>
        <taxon>Bacteria</taxon>
        <taxon>Pseudomonadati</taxon>
        <taxon>Pseudomonadota</taxon>
        <taxon>Alphaproteobacteria</taxon>
        <taxon>Hyphomicrobiales</taxon>
        <taxon>Phyllobacteriaceae</taxon>
        <taxon>Kumtagia</taxon>
    </lineage>
</organism>
<name>A0A2P7S2L2_9HYPH</name>
<gene>
    <name evidence="4" type="ORF">C7I84_19630</name>
</gene>
<accession>A0A2P7S2L2</accession>
<evidence type="ECO:0000256" key="1">
    <source>
        <dbReference type="ARBA" id="ARBA00006056"/>
    </source>
</evidence>